<dbReference type="Proteomes" id="UP000216825">
    <property type="component" value="Chromosome"/>
</dbReference>
<protein>
    <recommendedName>
        <fullName evidence="3 9">4-diphosphocytidyl-2-C-methyl-D-erythritol kinase</fullName>
        <shortName evidence="9">CMK</shortName>
        <ecNumber evidence="2 9">2.7.1.148</ecNumber>
    </recommendedName>
    <alternativeName>
        <fullName evidence="8 9">4-(cytidine-5'-diphospho)-2-C-methyl-D-erythritol kinase</fullName>
    </alternativeName>
</protein>
<dbReference type="Gene3D" id="3.30.70.890">
    <property type="entry name" value="GHMP kinase, C-terminal domain"/>
    <property type="match status" value="1"/>
</dbReference>
<dbReference type="Pfam" id="PF00288">
    <property type="entry name" value="GHMP_kinases_N"/>
    <property type="match status" value="1"/>
</dbReference>
<evidence type="ECO:0000256" key="6">
    <source>
        <dbReference type="ARBA" id="ARBA00022777"/>
    </source>
</evidence>
<feature type="binding site" evidence="9">
    <location>
        <begin position="129"/>
        <end position="139"/>
    </location>
    <ligand>
        <name>ATP</name>
        <dbReference type="ChEBI" id="CHEBI:30616"/>
    </ligand>
</feature>
<proteinExistence type="inferred from homology"/>
<feature type="domain" description="GHMP kinase N-terminal" evidence="10">
    <location>
        <begin position="100"/>
        <end position="184"/>
    </location>
</feature>
<dbReference type="PANTHER" id="PTHR43527:SF2">
    <property type="entry name" value="4-DIPHOSPHOCYTIDYL-2-C-METHYL-D-ERYTHRITOL KINASE, CHLOROPLASTIC"/>
    <property type="match status" value="1"/>
</dbReference>
<evidence type="ECO:0000259" key="10">
    <source>
        <dbReference type="Pfam" id="PF00288"/>
    </source>
</evidence>
<keyword evidence="13" id="KW-1185">Reference proteome</keyword>
<accession>A0A7D7L076</accession>
<organism evidence="12 13">
    <name type="scientific">Kocuria varians</name>
    <name type="common">Micrococcus varians</name>
    <dbReference type="NCBI Taxonomy" id="1272"/>
    <lineage>
        <taxon>Bacteria</taxon>
        <taxon>Bacillati</taxon>
        <taxon>Actinomycetota</taxon>
        <taxon>Actinomycetes</taxon>
        <taxon>Micrococcales</taxon>
        <taxon>Micrococcaceae</taxon>
        <taxon>Kocuria</taxon>
    </lineage>
</organism>
<dbReference type="UniPathway" id="UPA00056">
    <property type="reaction ID" value="UER00094"/>
</dbReference>
<dbReference type="GO" id="GO:0050515">
    <property type="term" value="F:4-(cytidine 5'-diphospho)-2-C-methyl-D-erythritol kinase activity"/>
    <property type="evidence" value="ECO:0007669"/>
    <property type="project" value="UniProtKB-UniRule"/>
</dbReference>
<dbReference type="InterPro" id="IPR014721">
    <property type="entry name" value="Ribsml_uS5_D2-typ_fold_subgr"/>
</dbReference>
<comment type="similarity">
    <text evidence="1 9">Belongs to the GHMP kinase family. IspE subfamily.</text>
</comment>
<evidence type="ECO:0000256" key="7">
    <source>
        <dbReference type="ARBA" id="ARBA00022840"/>
    </source>
</evidence>
<gene>
    <name evidence="9 12" type="primary">ispE</name>
    <name evidence="12" type="ORF">CIB50_0001368</name>
</gene>
<evidence type="ECO:0000313" key="12">
    <source>
        <dbReference type="EMBL" id="QMS56655.1"/>
    </source>
</evidence>
<evidence type="ECO:0000256" key="9">
    <source>
        <dbReference type="HAMAP-Rule" id="MF_00061"/>
    </source>
</evidence>
<keyword evidence="6 9" id="KW-0418">Kinase</keyword>
<keyword evidence="7 9" id="KW-0067">ATP-binding</keyword>
<feature type="active site" evidence="9">
    <location>
        <position position="22"/>
    </location>
</feature>
<dbReference type="GO" id="GO:0016114">
    <property type="term" value="P:terpenoid biosynthetic process"/>
    <property type="evidence" value="ECO:0007669"/>
    <property type="project" value="InterPro"/>
</dbReference>
<dbReference type="InterPro" id="IPR006204">
    <property type="entry name" value="GHMP_kinase_N_dom"/>
</dbReference>
<dbReference type="KEGG" id="kvr:CIB50_0001368"/>
<dbReference type="PANTHER" id="PTHR43527">
    <property type="entry name" value="4-DIPHOSPHOCYTIDYL-2-C-METHYL-D-ERYTHRITOL KINASE, CHLOROPLASTIC"/>
    <property type="match status" value="1"/>
</dbReference>
<feature type="active site" evidence="9">
    <location>
        <position position="176"/>
    </location>
</feature>
<dbReference type="SUPFAM" id="SSF54211">
    <property type="entry name" value="Ribosomal protein S5 domain 2-like"/>
    <property type="match status" value="1"/>
</dbReference>
<evidence type="ECO:0000259" key="11">
    <source>
        <dbReference type="Pfam" id="PF08544"/>
    </source>
</evidence>
<dbReference type="InterPro" id="IPR020568">
    <property type="entry name" value="Ribosomal_Su5_D2-typ_SF"/>
</dbReference>
<evidence type="ECO:0000256" key="3">
    <source>
        <dbReference type="ARBA" id="ARBA00017473"/>
    </source>
</evidence>
<feature type="domain" description="GHMP kinase C-terminal" evidence="11">
    <location>
        <begin position="263"/>
        <end position="336"/>
    </location>
</feature>
<reference evidence="12" key="1">
    <citation type="submission" date="2017-08" db="EMBL/GenBank/DDBJ databases">
        <authorList>
            <person name="Minaev M."/>
            <person name="Kurbakov K.A."/>
            <person name="Solodovnikova G.I."/>
            <person name="Kuznetsova O.A."/>
            <person name="Lisitsyn A.B."/>
        </authorList>
    </citation>
    <scope>NUCLEOTIDE SEQUENCE</scope>
    <source>
        <strain evidence="12">80</strain>
    </source>
</reference>
<comment type="catalytic activity">
    <reaction evidence="9">
        <text>4-CDP-2-C-methyl-D-erythritol + ATP = 4-CDP-2-C-methyl-D-erythritol 2-phosphate + ADP + H(+)</text>
        <dbReference type="Rhea" id="RHEA:18437"/>
        <dbReference type="ChEBI" id="CHEBI:15378"/>
        <dbReference type="ChEBI" id="CHEBI:30616"/>
        <dbReference type="ChEBI" id="CHEBI:57823"/>
        <dbReference type="ChEBI" id="CHEBI:57919"/>
        <dbReference type="ChEBI" id="CHEBI:456216"/>
        <dbReference type="EC" id="2.7.1.148"/>
    </reaction>
</comment>
<dbReference type="GO" id="GO:0019288">
    <property type="term" value="P:isopentenyl diphosphate biosynthetic process, methylerythritol 4-phosphate pathway"/>
    <property type="evidence" value="ECO:0007669"/>
    <property type="project" value="UniProtKB-UniRule"/>
</dbReference>
<dbReference type="HAMAP" id="MF_00061">
    <property type="entry name" value="IspE"/>
    <property type="match status" value="1"/>
</dbReference>
<dbReference type="GO" id="GO:0005524">
    <property type="term" value="F:ATP binding"/>
    <property type="evidence" value="ECO:0007669"/>
    <property type="project" value="UniProtKB-UniRule"/>
</dbReference>
<evidence type="ECO:0000256" key="5">
    <source>
        <dbReference type="ARBA" id="ARBA00022741"/>
    </source>
</evidence>
<evidence type="ECO:0000313" key="13">
    <source>
        <dbReference type="Proteomes" id="UP000216825"/>
    </source>
</evidence>
<comment type="pathway">
    <text evidence="9">Isoprenoid biosynthesis; isopentenyl diphosphate biosynthesis via DXP pathway; isopentenyl diphosphate from 1-deoxy-D-xylulose 5-phosphate: step 3/6.</text>
</comment>
<dbReference type="EMBL" id="CP059343">
    <property type="protein sequence ID" value="QMS56655.1"/>
    <property type="molecule type" value="Genomic_DNA"/>
</dbReference>
<keyword evidence="9" id="KW-0414">Isoprene biosynthesis</keyword>
<dbReference type="AlphaFoldDB" id="A0A7D7L076"/>
<dbReference type="SUPFAM" id="SSF55060">
    <property type="entry name" value="GHMP Kinase, C-terminal domain"/>
    <property type="match status" value="1"/>
</dbReference>
<reference evidence="12" key="2">
    <citation type="submission" date="2020-07" db="EMBL/GenBank/DDBJ databases">
        <title>Genome of starter culture bacteria Kocuria salsicia reveals its technological properties and safety for usage in meat industry.</title>
        <authorList>
            <person name="Michael M."/>
            <person name="Konstantin K."/>
            <person name="Evgenii K."/>
            <person name="Galina S."/>
            <person name="Oksana K."/>
            <person name="Andrei L."/>
        </authorList>
    </citation>
    <scope>NUCLEOTIDE SEQUENCE [LARGE SCALE GENOMIC DNA]</scope>
    <source>
        <strain evidence="12">80</strain>
    </source>
</reference>
<evidence type="ECO:0000256" key="4">
    <source>
        <dbReference type="ARBA" id="ARBA00022679"/>
    </source>
</evidence>
<comment type="function">
    <text evidence="9">Catalyzes the phosphorylation of the position 2 hydroxy group of 4-diphosphocytidyl-2C-methyl-D-erythritol.</text>
</comment>
<dbReference type="Pfam" id="PF08544">
    <property type="entry name" value="GHMP_kinases_C"/>
    <property type="match status" value="1"/>
</dbReference>
<evidence type="ECO:0000256" key="2">
    <source>
        <dbReference type="ARBA" id="ARBA00012052"/>
    </source>
</evidence>
<dbReference type="InterPro" id="IPR036554">
    <property type="entry name" value="GHMP_kinase_C_sf"/>
</dbReference>
<dbReference type="EC" id="2.7.1.148" evidence="2 9"/>
<keyword evidence="5 9" id="KW-0547">Nucleotide-binding</keyword>
<dbReference type="InterPro" id="IPR004424">
    <property type="entry name" value="IspE"/>
</dbReference>
<sequence>MTGAAATAAETHPTVTASAPAKTNLVLHVGSPTADGYHPLETLFVAVDLRETVSVSLDPALARRGSGVVVTVEPAPGSAYESMVEAGTARLADIPLDESNLAVRAALAVCAELGIPVPGLRLHLRKAVPVAGGMGGGSADAAAALVAVNQLLASHLGTRPLTAEELHRLGAALGADVPFMLLGGAAIGRGTGTELEPVAAHARLHLVFVPQDQGLSTPAVYRQWDAANGVPGLTSGDRTVMIPRIVEQQPASTAPDPVPAEVLDALARGSAPRWAALVRNDLQAPAVHLLPELATLLEHGVELGAVVGWVSGSGPTVCFLAATAEDAQAFVGAFGREGRRALAVVAPAPGARVESAG</sequence>
<dbReference type="Gene3D" id="3.30.230.10">
    <property type="match status" value="1"/>
</dbReference>
<keyword evidence="4 9" id="KW-0808">Transferase</keyword>
<evidence type="ECO:0000256" key="1">
    <source>
        <dbReference type="ARBA" id="ARBA00009684"/>
    </source>
</evidence>
<dbReference type="RefSeq" id="WP_094393586.1">
    <property type="nucleotide sequence ID" value="NZ_CP059343.1"/>
</dbReference>
<name>A0A7D7L076_KOCVA</name>
<dbReference type="InterPro" id="IPR013750">
    <property type="entry name" value="GHMP_kinase_C_dom"/>
</dbReference>
<evidence type="ECO:0000256" key="8">
    <source>
        <dbReference type="ARBA" id="ARBA00032554"/>
    </source>
</evidence>